<accession>A0A9K3PA91</accession>
<gene>
    <name evidence="2" type="ORF">IV203_006420</name>
</gene>
<feature type="chain" id="PRO_5039920750" evidence="1">
    <location>
        <begin position="24"/>
        <end position="299"/>
    </location>
</feature>
<name>A0A9K3PA91_9STRA</name>
<protein>
    <submittedName>
        <fullName evidence="2">Uncharacterized protein</fullName>
    </submittedName>
</protein>
<dbReference type="Proteomes" id="UP000693970">
    <property type="component" value="Unassembled WGS sequence"/>
</dbReference>
<sequence length="299" mass="32053">MKVTLIIRLFCLVLAACGQYTSSALVSCDFAEYVAVKFMEQNFETCTADLSSCQSNIACPRNECQGGGVAFAQPCYDACTYSFQNWTVKRSVYGISAESSSIFGPVFLDKVGSSSSFIAGAEGSYLFSREVKSKTDGTIDTVPFGGSCDFKFNDEECLCEQRYCDETQERYGYFINCSAIEGGAVIDFCQGLTGLSAESSDLEKLFQIPHYACNPADVDDAPSQAATATFALPGTDPVSPVDEDAMTTTTNAPAAESSTGDGSPLSSATHHFNRSNSRSLLLWTIGSLASSWITCCILH</sequence>
<dbReference type="AlphaFoldDB" id="A0A9K3PA91"/>
<dbReference type="PROSITE" id="PS51257">
    <property type="entry name" value="PROKAR_LIPOPROTEIN"/>
    <property type="match status" value="1"/>
</dbReference>
<evidence type="ECO:0000313" key="3">
    <source>
        <dbReference type="Proteomes" id="UP000693970"/>
    </source>
</evidence>
<comment type="caution">
    <text evidence="2">The sequence shown here is derived from an EMBL/GenBank/DDBJ whole genome shotgun (WGS) entry which is preliminary data.</text>
</comment>
<reference evidence="2" key="2">
    <citation type="submission" date="2021-04" db="EMBL/GenBank/DDBJ databases">
        <authorList>
            <person name="Podell S."/>
        </authorList>
    </citation>
    <scope>NUCLEOTIDE SEQUENCE</scope>
    <source>
        <strain evidence="2">Hildebrandi</strain>
    </source>
</reference>
<dbReference type="EMBL" id="JAGRRH010000028">
    <property type="protein sequence ID" value="KAG7340017.1"/>
    <property type="molecule type" value="Genomic_DNA"/>
</dbReference>
<evidence type="ECO:0000256" key="1">
    <source>
        <dbReference type="SAM" id="SignalP"/>
    </source>
</evidence>
<proteinExistence type="predicted"/>
<evidence type="ECO:0000313" key="2">
    <source>
        <dbReference type="EMBL" id="KAG7340017.1"/>
    </source>
</evidence>
<keyword evidence="1" id="KW-0732">Signal</keyword>
<keyword evidence="3" id="KW-1185">Reference proteome</keyword>
<feature type="signal peptide" evidence="1">
    <location>
        <begin position="1"/>
        <end position="23"/>
    </location>
</feature>
<organism evidence="2 3">
    <name type="scientific">Nitzschia inconspicua</name>
    <dbReference type="NCBI Taxonomy" id="303405"/>
    <lineage>
        <taxon>Eukaryota</taxon>
        <taxon>Sar</taxon>
        <taxon>Stramenopiles</taxon>
        <taxon>Ochrophyta</taxon>
        <taxon>Bacillariophyta</taxon>
        <taxon>Bacillariophyceae</taxon>
        <taxon>Bacillariophycidae</taxon>
        <taxon>Bacillariales</taxon>
        <taxon>Bacillariaceae</taxon>
        <taxon>Nitzschia</taxon>
    </lineage>
</organism>
<reference evidence="2" key="1">
    <citation type="journal article" date="2021" name="Sci. Rep.">
        <title>Diploid genomic architecture of Nitzschia inconspicua, an elite biomass production diatom.</title>
        <authorList>
            <person name="Oliver A."/>
            <person name="Podell S."/>
            <person name="Pinowska A."/>
            <person name="Traller J.C."/>
            <person name="Smith S.R."/>
            <person name="McClure R."/>
            <person name="Beliaev A."/>
            <person name="Bohutskyi P."/>
            <person name="Hill E.A."/>
            <person name="Rabines A."/>
            <person name="Zheng H."/>
            <person name="Allen L.Z."/>
            <person name="Kuo A."/>
            <person name="Grigoriev I.V."/>
            <person name="Allen A.E."/>
            <person name="Hazlebeck D."/>
            <person name="Allen E.E."/>
        </authorList>
    </citation>
    <scope>NUCLEOTIDE SEQUENCE</scope>
    <source>
        <strain evidence="2">Hildebrandi</strain>
    </source>
</reference>